<feature type="transmembrane region" description="Helical" evidence="2">
    <location>
        <begin position="32"/>
        <end position="50"/>
    </location>
</feature>
<evidence type="ECO:0000313" key="3">
    <source>
        <dbReference type="EMBL" id="TCT40222.1"/>
    </source>
</evidence>
<evidence type="ECO:0000313" key="4">
    <source>
        <dbReference type="Proteomes" id="UP000295097"/>
    </source>
</evidence>
<keyword evidence="2" id="KW-0812">Transmembrane</keyword>
<dbReference type="EMBL" id="SMAR01000010">
    <property type="protein sequence ID" value="TCT40222.1"/>
    <property type="molecule type" value="Genomic_DNA"/>
</dbReference>
<accession>A0A4R3NV26</accession>
<dbReference type="RefSeq" id="WP_132310624.1">
    <property type="nucleotide sequence ID" value="NZ_SMAR01000010.1"/>
</dbReference>
<gene>
    <name evidence="3" type="ORF">EDC90_101074</name>
</gene>
<dbReference type="AlphaFoldDB" id="A0A4R3NV26"/>
<name>A0A4R3NV26_9HYPH</name>
<comment type="caution">
    <text evidence="3">The sequence shown here is derived from an EMBL/GenBank/DDBJ whole genome shotgun (WGS) entry which is preliminary data.</text>
</comment>
<evidence type="ECO:0000256" key="1">
    <source>
        <dbReference type="SAM" id="MobiDB-lite"/>
    </source>
</evidence>
<keyword evidence="2" id="KW-1133">Transmembrane helix</keyword>
<proteinExistence type="predicted"/>
<feature type="region of interest" description="Disordered" evidence="1">
    <location>
        <begin position="1"/>
        <end position="26"/>
    </location>
</feature>
<dbReference type="Proteomes" id="UP000295097">
    <property type="component" value="Unassembled WGS sequence"/>
</dbReference>
<protein>
    <submittedName>
        <fullName evidence="3">Uncharacterized protein</fullName>
    </submittedName>
</protein>
<evidence type="ECO:0000256" key="2">
    <source>
        <dbReference type="SAM" id="Phobius"/>
    </source>
</evidence>
<keyword evidence="4" id="KW-1185">Reference proteome</keyword>
<keyword evidence="2" id="KW-0472">Membrane</keyword>
<organism evidence="3 4">
    <name type="scientific">Martelella mediterranea</name>
    <dbReference type="NCBI Taxonomy" id="293089"/>
    <lineage>
        <taxon>Bacteria</taxon>
        <taxon>Pseudomonadati</taxon>
        <taxon>Pseudomonadota</taxon>
        <taxon>Alphaproteobacteria</taxon>
        <taxon>Hyphomicrobiales</taxon>
        <taxon>Aurantimonadaceae</taxon>
        <taxon>Martelella</taxon>
    </lineage>
</organism>
<sequence length="72" mass="7861">MVEKDDETQRHRKESPDLSSTEARQSERGRPILYLLIAGLVLALLTWTATEMFTPEAATTGDGTPVEEADGG</sequence>
<reference evidence="3 4" key="1">
    <citation type="submission" date="2019-03" db="EMBL/GenBank/DDBJ databases">
        <title>Freshwater and sediment microbial communities from various areas in North America, analyzing microbe dynamics in response to fracking.</title>
        <authorList>
            <person name="Lamendella R."/>
        </authorList>
    </citation>
    <scope>NUCLEOTIDE SEQUENCE [LARGE SCALE GENOMIC DNA]</scope>
    <source>
        <strain evidence="3 4">175.2</strain>
    </source>
</reference>